<accession>A0A5C1H767</accession>
<reference evidence="14" key="1">
    <citation type="submission" date="2019-06" db="EMBL/GenBank/DDBJ databases">
        <title>Complete sequence, multi-chromosomal architecture and transcriptome analysis of the Solanum tuberosum mitochondrial genome.</title>
        <authorList>
            <person name="Varre J.-S."/>
            <person name="D'Agostino N."/>
            <person name="Touzet P."/>
            <person name="Gallina S."/>
            <person name="Tamburino R."/>
            <person name="Cantarella C."/>
            <person name="Ubrig E."/>
            <person name="Cardi T."/>
            <person name="Drouard L."/>
            <person name="Gualberto J.M."/>
            <person name="Scotti N."/>
        </authorList>
    </citation>
    <scope>NUCLEOTIDE SEQUENCE</scope>
</reference>
<dbReference type="AlphaFoldDB" id="A0A5C1H767"/>
<evidence type="ECO:0000256" key="3">
    <source>
        <dbReference type="ARBA" id="ARBA00022448"/>
    </source>
</evidence>
<dbReference type="GO" id="GO:0045259">
    <property type="term" value="C:proton-transporting ATP synthase complex"/>
    <property type="evidence" value="ECO:0007669"/>
    <property type="project" value="UniProtKB-KW"/>
</dbReference>
<geneLocation type="mitochondrion" evidence="13"/>
<keyword evidence="7 12" id="KW-1133">Transmembrane helix</keyword>
<evidence type="ECO:0000256" key="12">
    <source>
        <dbReference type="SAM" id="Phobius"/>
    </source>
</evidence>
<comment type="similarity">
    <text evidence="2">Belongs to the ATPase A chain family.</text>
</comment>
<evidence type="ECO:0000256" key="7">
    <source>
        <dbReference type="ARBA" id="ARBA00022989"/>
    </source>
</evidence>
<keyword evidence="4" id="KW-0138">CF(0)</keyword>
<organism evidence="13">
    <name type="scientific">Solanum tuberosum</name>
    <name type="common">Potato</name>
    <dbReference type="NCBI Taxonomy" id="4113"/>
    <lineage>
        <taxon>Eukaryota</taxon>
        <taxon>Viridiplantae</taxon>
        <taxon>Streptophyta</taxon>
        <taxon>Embryophyta</taxon>
        <taxon>Tracheophyta</taxon>
        <taxon>Spermatophyta</taxon>
        <taxon>Magnoliopsida</taxon>
        <taxon>eudicotyledons</taxon>
        <taxon>Gunneridae</taxon>
        <taxon>Pentapetalae</taxon>
        <taxon>asterids</taxon>
        <taxon>lamiids</taxon>
        <taxon>Solanales</taxon>
        <taxon>Solanaceae</taxon>
        <taxon>Solanoideae</taxon>
        <taxon>Solaneae</taxon>
        <taxon>Solanum</taxon>
    </lineage>
</organism>
<evidence type="ECO:0000256" key="10">
    <source>
        <dbReference type="ARBA" id="ARBA00023310"/>
    </source>
</evidence>
<evidence type="ECO:0000256" key="11">
    <source>
        <dbReference type="ARBA" id="ARBA00032954"/>
    </source>
</evidence>
<evidence type="ECO:0000256" key="1">
    <source>
        <dbReference type="ARBA" id="ARBA00004141"/>
    </source>
</evidence>
<proteinExistence type="inferred from homology"/>
<keyword evidence="6" id="KW-0375">Hydrogen ion transport</keyword>
<comment type="subcellular location">
    <subcellularLocation>
        <location evidence="1">Membrane</location>
        <topology evidence="1">Multi-pass membrane protein</topology>
    </subcellularLocation>
</comment>
<dbReference type="PANTHER" id="PTHR11410:SF0">
    <property type="entry name" value="ATP SYNTHASE SUBUNIT A"/>
    <property type="match status" value="1"/>
</dbReference>
<dbReference type="GO" id="GO:0015986">
    <property type="term" value="P:proton motive force-driven ATP synthesis"/>
    <property type="evidence" value="ECO:0007669"/>
    <property type="project" value="InterPro"/>
</dbReference>
<reference evidence="13" key="2">
    <citation type="submission" date="2019-06" db="EMBL/GenBank/DDBJ databases">
        <title>Complete sequence, multi-chromosomal architecture and transcriptome analysis of the Solanum tuberosum mitochondrial genome.</title>
        <authorList>
            <person name="Varre' J.-S."/>
            <person name="D'Agostino N."/>
            <person name="Touzet P."/>
            <person name="Gallina S."/>
            <person name="Tamburino R."/>
            <person name="Cantarella C."/>
            <person name="Ubrig E."/>
            <person name="Cardi T."/>
            <person name="Drouard L."/>
            <person name="Gualberto J.M."/>
            <person name="Scotti N."/>
        </authorList>
    </citation>
    <scope>NUCLEOTIDE SEQUENCE</scope>
</reference>
<dbReference type="EMBL" id="MN104802">
    <property type="protein sequence ID" value="QEM01534.1"/>
    <property type="molecule type" value="Genomic_DNA"/>
</dbReference>
<evidence type="ECO:0000256" key="2">
    <source>
        <dbReference type="ARBA" id="ARBA00006810"/>
    </source>
</evidence>
<protein>
    <recommendedName>
        <fullName evidence="11">F-ATPase protein 6</fullName>
    </recommendedName>
</protein>
<keyword evidence="5 12" id="KW-0812">Transmembrane</keyword>
<dbReference type="PANTHER" id="PTHR11410">
    <property type="entry name" value="ATP SYNTHASE SUBUNIT A"/>
    <property type="match status" value="1"/>
</dbReference>
<sequence>MDATGLQLPPAWTSVRELAEHVWHVNDEELVTIPYVIHLTNELAREDFQSGCIWQEFVDELELIVHSPLDQFEIIPLIPMKIGNLYFSFTNPSLFMLLTLSLVLLLVYFVTKKMKKKK</sequence>
<feature type="transmembrane region" description="Helical" evidence="12">
    <location>
        <begin position="93"/>
        <end position="111"/>
    </location>
</feature>
<evidence type="ECO:0000256" key="9">
    <source>
        <dbReference type="ARBA" id="ARBA00023136"/>
    </source>
</evidence>
<evidence type="ECO:0000313" key="14">
    <source>
        <dbReference type="EMBL" id="QEQ76361.1"/>
    </source>
</evidence>
<name>A0A5C1H767_SOLTU</name>
<keyword evidence="3" id="KW-0813">Transport</keyword>
<dbReference type="InterPro" id="IPR045083">
    <property type="entry name" value="ATP_synth_F0_asu_bact/mt"/>
</dbReference>
<keyword evidence="13" id="KW-0496">Mitochondrion</keyword>
<keyword evidence="10" id="KW-0066">ATP synthesis</keyword>
<keyword evidence="9 12" id="KW-0472">Membrane</keyword>
<dbReference type="GO" id="GO:0015078">
    <property type="term" value="F:proton transmembrane transporter activity"/>
    <property type="evidence" value="ECO:0007669"/>
    <property type="project" value="InterPro"/>
</dbReference>
<evidence type="ECO:0000256" key="5">
    <source>
        <dbReference type="ARBA" id="ARBA00022692"/>
    </source>
</evidence>
<keyword evidence="8" id="KW-0406">Ion transport</keyword>
<evidence type="ECO:0000256" key="4">
    <source>
        <dbReference type="ARBA" id="ARBA00022547"/>
    </source>
</evidence>
<evidence type="ECO:0000313" key="13">
    <source>
        <dbReference type="EMBL" id="QEM01534.1"/>
    </source>
</evidence>
<evidence type="ECO:0000256" key="6">
    <source>
        <dbReference type="ARBA" id="ARBA00022781"/>
    </source>
</evidence>
<evidence type="ECO:0000256" key="8">
    <source>
        <dbReference type="ARBA" id="ARBA00023065"/>
    </source>
</evidence>
<dbReference type="EMBL" id="MN114538">
    <property type="protein sequence ID" value="QEQ76361.1"/>
    <property type="molecule type" value="Genomic_DNA"/>
</dbReference>